<keyword evidence="3" id="KW-1185">Reference proteome</keyword>
<feature type="region of interest" description="Disordered" evidence="1">
    <location>
        <begin position="1"/>
        <end position="123"/>
    </location>
</feature>
<evidence type="ECO:0000313" key="2">
    <source>
        <dbReference type="EMBL" id="GAA4413553.1"/>
    </source>
</evidence>
<evidence type="ECO:0000313" key="3">
    <source>
        <dbReference type="Proteomes" id="UP001500936"/>
    </source>
</evidence>
<accession>A0ABP8KQR6</accession>
<sequence length="123" mass="13899">MAPGLIQLSDFDIRDQQMSNRVETNTPNVPEDTMNAEAEASLSDNDNPTAPDKAEIDEARRASWGQPSTADEEMMTDEDTPRVSYRNQDANIGETRVEDADWNTDTDRDEDMSNTRPRGMDRM</sequence>
<name>A0ABP8KQR6_9BACT</name>
<feature type="compositionally biased region" description="Basic and acidic residues" evidence="1">
    <location>
        <begin position="52"/>
        <end position="61"/>
    </location>
</feature>
<dbReference type="Proteomes" id="UP001500936">
    <property type="component" value="Unassembled WGS sequence"/>
</dbReference>
<feature type="compositionally biased region" description="Polar residues" evidence="1">
    <location>
        <begin position="16"/>
        <end position="28"/>
    </location>
</feature>
<comment type="caution">
    <text evidence="2">The sequence shown here is derived from an EMBL/GenBank/DDBJ whole genome shotgun (WGS) entry which is preliminary data.</text>
</comment>
<reference evidence="3" key="1">
    <citation type="journal article" date="2019" name="Int. J. Syst. Evol. Microbiol.">
        <title>The Global Catalogue of Microorganisms (GCM) 10K type strain sequencing project: providing services to taxonomists for standard genome sequencing and annotation.</title>
        <authorList>
            <consortium name="The Broad Institute Genomics Platform"/>
            <consortium name="The Broad Institute Genome Sequencing Center for Infectious Disease"/>
            <person name="Wu L."/>
            <person name="Ma J."/>
        </authorList>
    </citation>
    <scope>NUCLEOTIDE SEQUENCE [LARGE SCALE GENOMIC DNA]</scope>
    <source>
        <strain evidence="3">JCM 17925</strain>
    </source>
</reference>
<protein>
    <submittedName>
        <fullName evidence="2">Uncharacterized protein</fullName>
    </submittedName>
</protein>
<dbReference type="EMBL" id="BAABHB010000010">
    <property type="protein sequence ID" value="GAA4413553.1"/>
    <property type="molecule type" value="Genomic_DNA"/>
</dbReference>
<evidence type="ECO:0000256" key="1">
    <source>
        <dbReference type="SAM" id="MobiDB-lite"/>
    </source>
</evidence>
<proteinExistence type="predicted"/>
<gene>
    <name evidence="2" type="ORF">GCM10023187_41960</name>
</gene>
<organism evidence="2 3">
    <name type="scientific">Nibrella viscosa</name>
    <dbReference type="NCBI Taxonomy" id="1084524"/>
    <lineage>
        <taxon>Bacteria</taxon>
        <taxon>Pseudomonadati</taxon>
        <taxon>Bacteroidota</taxon>
        <taxon>Cytophagia</taxon>
        <taxon>Cytophagales</taxon>
        <taxon>Spirosomataceae</taxon>
        <taxon>Nibrella</taxon>
    </lineage>
</organism>
<feature type="compositionally biased region" description="Acidic residues" evidence="1">
    <location>
        <begin position="100"/>
        <end position="112"/>
    </location>
</feature>